<dbReference type="InterPro" id="IPR009056">
    <property type="entry name" value="Cyt_c-like_dom"/>
</dbReference>
<keyword evidence="5" id="KW-0732">Signal</keyword>
<gene>
    <name evidence="7" type="ORF">H8S84_08355</name>
</gene>
<dbReference type="RefSeq" id="WP_187066871.1">
    <property type="nucleotide sequence ID" value="NZ_JACRVF010000002.1"/>
</dbReference>
<dbReference type="PROSITE" id="PS51007">
    <property type="entry name" value="CYTC"/>
    <property type="match status" value="1"/>
</dbReference>
<dbReference type="InterPro" id="IPR036909">
    <property type="entry name" value="Cyt_c-like_dom_sf"/>
</dbReference>
<dbReference type="GO" id="GO:0009055">
    <property type="term" value="F:electron transfer activity"/>
    <property type="evidence" value="ECO:0007669"/>
    <property type="project" value="InterPro"/>
</dbReference>
<evidence type="ECO:0000256" key="5">
    <source>
        <dbReference type="SAM" id="SignalP"/>
    </source>
</evidence>
<evidence type="ECO:0000259" key="6">
    <source>
        <dbReference type="PROSITE" id="PS51007"/>
    </source>
</evidence>
<proteinExistence type="predicted"/>
<dbReference type="GO" id="GO:0020037">
    <property type="term" value="F:heme binding"/>
    <property type="evidence" value="ECO:0007669"/>
    <property type="project" value="InterPro"/>
</dbReference>
<feature type="chain" id="PRO_5037886730" evidence="5">
    <location>
        <begin position="24"/>
        <end position="115"/>
    </location>
</feature>
<comment type="caution">
    <text evidence="7">The sequence shown here is derived from an EMBL/GenBank/DDBJ whole genome shotgun (WGS) entry which is preliminary data.</text>
</comment>
<keyword evidence="3 4" id="KW-0408">Iron</keyword>
<evidence type="ECO:0000256" key="2">
    <source>
        <dbReference type="ARBA" id="ARBA00022723"/>
    </source>
</evidence>
<reference evidence="7" key="1">
    <citation type="submission" date="2020-08" db="EMBL/GenBank/DDBJ databases">
        <title>Pontibacter sp. SD6 16S ribosomal RNA gene Genome sequencing and assembly.</title>
        <authorList>
            <person name="Kang M."/>
        </authorList>
    </citation>
    <scope>NUCLEOTIDE SEQUENCE</scope>
    <source>
        <strain evidence="7">SD6</strain>
    </source>
</reference>
<keyword evidence="2 4" id="KW-0479">Metal-binding</keyword>
<dbReference type="SUPFAM" id="SSF46626">
    <property type="entry name" value="Cytochrome c"/>
    <property type="match status" value="1"/>
</dbReference>
<dbReference type="Proteomes" id="UP000603640">
    <property type="component" value="Unassembled WGS sequence"/>
</dbReference>
<dbReference type="AlphaFoldDB" id="A0A923SIQ1"/>
<protein>
    <submittedName>
        <fullName evidence="7">Cytochrome c</fullName>
    </submittedName>
</protein>
<dbReference type="Pfam" id="PF13442">
    <property type="entry name" value="Cytochrome_CBB3"/>
    <property type="match status" value="1"/>
</dbReference>
<feature type="signal peptide" evidence="5">
    <location>
        <begin position="1"/>
        <end position="23"/>
    </location>
</feature>
<name>A0A923SIQ1_9BACT</name>
<evidence type="ECO:0000313" key="8">
    <source>
        <dbReference type="Proteomes" id="UP000603640"/>
    </source>
</evidence>
<organism evidence="7 8">
    <name type="scientific">Pontibacter cellulosilyticus</name>
    <dbReference type="NCBI Taxonomy" id="1720253"/>
    <lineage>
        <taxon>Bacteria</taxon>
        <taxon>Pseudomonadati</taxon>
        <taxon>Bacteroidota</taxon>
        <taxon>Cytophagia</taxon>
        <taxon>Cytophagales</taxon>
        <taxon>Hymenobacteraceae</taxon>
        <taxon>Pontibacter</taxon>
    </lineage>
</organism>
<dbReference type="GO" id="GO:0046872">
    <property type="term" value="F:metal ion binding"/>
    <property type="evidence" value="ECO:0007669"/>
    <property type="project" value="UniProtKB-KW"/>
</dbReference>
<keyword evidence="8" id="KW-1185">Reference proteome</keyword>
<keyword evidence="1 4" id="KW-0349">Heme</keyword>
<accession>A0A923SIQ1</accession>
<evidence type="ECO:0000256" key="4">
    <source>
        <dbReference type="PROSITE-ProRule" id="PRU00433"/>
    </source>
</evidence>
<dbReference type="Gene3D" id="1.10.760.10">
    <property type="entry name" value="Cytochrome c-like domain"/>
    <property type="match status" value="1"/>
</dbReference>
<sequence length="115" mass="12507">MKKPFILSAAFLLLLSLSYCGSARRGTPTHAPLRIESQAIAQGEVVYMSHCNKCHPGGAAGLGPAINNKPLPGFLMKFQIRNGLGVMPAFKEDHISDQELDNLVAYLKELRSAKK</sequence>
<dbReference type="EMBL" id="JACRVF010000002">
    <property type="protein sequence ID" value="MBC5992842.1"/>
    <property type="molecule type" value="Genomic_DNA"/>
</dbReference>
<evidence type="ECO:0000256" key="1">
    <source>
        <dbReference type="ARBA" id="ARBA00022617"/>
    </source>
</evidence>
<evidence type="ECO:0000313" key="7">
    <source>
        <dbReference type="EMBL" id="MBC5992842.1"/>
    </source>
</evidence>
<feature type="domain" description="Cytochrome c" evidence="6">
    <location>
        <begin position="38"/>
        <end position="111"/>
    </location>
</feature>
<evidence type="ECO:0000256" key="3">
    <source>
        <dbReference type="ARBA" id="ARBA00023004"/>
    </source>
</evidence>